<accession>Q1YKF9</accession>
<dbReference type="GO" id="GO:0008115">
    <property type="term" value="F:sarcosine oxidase activity"/>
    <property type="evidence" value="ECO:0007669"/>
    <property type="project" value="InterPro"/>
</dbReference>
<sequence>MPRRLSPLDGRQASGPGVTLVPAAPRRRLILRARGDAIAAAGTALGLELLIRPKTSARQGGVAALWLGPDEWLILDESEAAESLAASDGPLAEALAAVSGIALVDISHRNVGVVVDGPAAEAVVAAGCPQDIRPVSFPVGACSRTILSKAEIVLWRTGEQRFEIECWRSFADYTWTFLAEASRAPAV</sequence>
<dbReference type="HOGENOM" id="CLU_114076_0_0_5"/>
<comment type="caution">
    <text evidence="1">The sequence shown here is derived from an EMBL/GenBank/DDBJ whole genome shotgun (WGS) entry which is preliminary data.</text>
</comment>
<dbReference type="OrthoDB" id="9814782at2"/>
<organism evidence="1 2">
    <name type="scientific">Aurantimonas manganoxydans (strain ATCC BAA-1229 / DSM 21871 / SI85-9A1)</name>
    <dbReference type="NCBI Taxonomy" id="287752"/>
    <lineage>
        <taxon>Bacteria</taxon>
        <taxon>Pseudomonadati</taxon>
        <taxon>Pseudomonadota</taxon>
        <taxon>Alphaproteobacteria</taxon>
        <taxon>Hyphomicrobiales</taxon>
        <taxon>Aurantimonadaceae</taxon>
        <taxon>Aurantimonas</taxon>
    </lineage>
</organism>
<name>Q1YKF9_AURMS</name>
<dbReference type="SUPFAM" id="SSF103025">
    <property type="entry name" value="Folate-binding domain"/>
    <property type="match status" value="1"/>
</dbReference>
<dbReference type="Proteomes" id="UP000000321">
    <property type="component" value="Unassembled WGS sequence"/>
</dbReference>
<dbReference type="Pfam" id="PF04268">
    <property type="entry name" value="SoxG"/>
    <property type="match status" value="1"/>
</dbReference>
<dbReference type="InterPro" id="IPR027266">
    <property type="entry name" value="TrmE/GcvT-like"/>
</dbReference>
<dbReference type="InterPro" id="IPR007375">
    <property type="entry name" value="SoxG"/>
</dbReference>
<dbReference type="EMBL" id="AAPJ01000002">
    <property type="protein sequence ID" value="EAS50564.1"/>
    <property type="molecule type" value="Genomic_DNA"/>
</dbReference>
<gene>
    <name evidence="1" type="ORF">SI859A1_00684</name>
</gene>
<dbReference type="InterPro" id="IPR006280">
    <property type="entry name" value="SoxG_het"/>
</dbReference>
<reference evidence="1 2" key="1">
    <citation type="journal article" date="2008" name="Appl. Environ. Microbiol.">
        <title>Genomic insights into Mn(II) oxidation by the marine alphaproteobacterium Aurantimonas sp. strain SI85-9A1.</title>
        <authorList>
            <person name="Dick G.J."/>
            <person name="Podell S."/>
            <person name="Johnson H.A."/>
            <person name="Rivera-Espinoza Y."/>
            <person name="Bernier-Latmani R."/>
            <person name="McCarthy J.K."/>
            <person name="Torpey J.W."/>
            <person name="Clement B.G."/>
            <person name="Gaasterland T."/>
            <person name="Tebo B.M."/>
        </authorList>
    </citation>
    <scope>NUCLEOTIDE SEQUENCE [LARGE SCALE GENOMIC DNA]</scope>
    <source>
        <strain evidence="1 2">SI85-9A1</strain>
    </source>
</reference>
<dbReference type="AlphaFoldDB" id="Q1YKF9"/>
<proteinExistence type="predicted"/>
<dbReference type="NCBIfam" id="TIGR01375">
    <property type="entry name" value="soxG"/>
    <property type="match status" value="1"/>
</dbReference>
<dbReference type="BioCyc" id="AURANTIMONAS:SI859A1_00684-MONOMER"/>
<dbReference type="Gene3D" id="3.30.70.1520">
    <property type="entry name" value="Heterotetrameric sarcosine oxidase"/>
    <property type="match status" value="1"/>
</dbReference>
<dbReference type="Gene3D" id="3.30.1360.120">
    <property type="entry name" value="Probable tRNA modification gtpase trme, domain 1"/>
    <property type="match status" value="1"/>
</dbReference>
<keyword evidence="2" id="KW-1185">Reference proteome</keyword>
<dbReference type="GO" id="GO:1901053">
    <property type="term" value="P:sarcosine catabolic process"/>
    <property type="evidence" value="ECO:0007669"/>
    <property type="project" value="InterPro"/>
</dbReference>
<protein>
    <submittedName>
        <fullName evidence="1">Putative sarcosine oxidase, gamma subunit</fullName>
    </submittedName>
</protein>
<evidence type="ECO:0000313" key="2">
    <source>
        <dbReference type="Proteomes" id="UP000000321"/>
    </source>
</evidence>
<dbReference type="RefSeq" id="WP_009208559.1">
    <property type="nucleotide sequence ID" value="NZ_BBWP01000013.1"/>
</dbReference>
<evidence type="ECO:0000313" key="1">
    <source>
        <dbReference type="EMBL" id="EAS50564.1"/>
    </source>
</evidence>